<organism evidence="4 5">
    <name type="scientific">Yersinia pekkanenii</name>
    <dbReference type="NCBI Taxonomy" id="1288385"/>
    <lineage>
        <taxon>Bacteria</taxon>
        <taxon>Pseudomonadati</taxon>
        <taxon>Pseudomonadota</taxon>
        <taxon>Gammaproteobacteria</taxon>
        <taxon>Enterobacterales</taxon>
        <taxon>Yersiniaceae</taxon>
        <taxon>Yersinia</taxon>
    </lineage>
</organism>
<keyword evidence="3" id="KW-1134">Transmembrane beta strand</keyword>
<dbReference type="Gene3D" id="2.20.200.10">
    <property type="entry name" value="Outer membrane efflux proteins (OEP)"/>
    <property type="match status" value="1"/>
</dbReference>
<evidence type="ECO:0000256" key="3">
    <source>
        <dbReference type="RuleBase" id="RU362097"/>
    </source>
</evidence>
<evidence type="ECO:0000313" key="5">
    <source>
        <dbReference type="Proteomes" id="UP000044625"/>
    </source>
</evidence>
<dbReference type="Proteomes" id="UP000044625">
    <property type="component" value="Unassembled WGS sequence"/>
</dbReference>
<keyword evidence="3" id="KW-0812">Transmembrane</keyword>
<dbReference type="PROSITE" id="PS51257">
    <property type="entry name" value="PROKAR_LIPOPROTEIN"/>
    <property type="match status" value="1"/>
</dbReference>
<dbReference type="SUPFAM" id="SSF56954">
    <property type="entry name" value="Outer membrane efflux proteins (OEP)"/>
    <property type="match status" value="1"/>
</dbReference>
<keyword evidence="3 4" id="KW-0449">Lipoprotein</keyword>
<comment type="subcellular location">
    <subcellularLocation>
        <location evidence="1 3">Cell outer membrane</location>
        <topology evidence="1 3">Lipid-anchor</topology>
    </subcellularLocation>
</comment>
<dbReference type="PANTHER" id="PTHR30203:SF32">
    <property type="entry name" value="CATION EFFLUX SYSTEM PROTEIN CUSC"/>
    <property type="match status" value="1"/>
</dbReference>
<comment type="caution">
    <text evidence="4">The sequence shown here is derived from an EMBL/GenBank/DDBJ whole genome shotgun (WGS) entry which is preliminary data.</text>
</comment>
<dbReference type="Pfam" id="PF02321">
    <property type="entry name" value="OEP"/>
    <property type="match status" value="2"/>
</dbReference>
<evidence type="ECO:0000256" key="1">
    <source>
        <dbReference type="ARBA" id="ARBA00004459"/>
    </source>
</evidence>
<dbReference type="NCBIfam" id="TIGR01845">
    <property type="entry name" value="outer_NodT"/>
    <property type="match status" value="1"/>
</dbReference>
<protein>
    <submittedName>
        <fullName evidence="4">Outer-membrane efflux lipoprotein</fullName>
    </submittedName>
</protein>
<dbReference type="EMBL" id="CWJL01000043">
    <property type="protein sequence ID" value="CRY69336.1"/>
    <property type="molecule type" value="Genomic_DNA"/>
</dbReference>
<evidence type="ECO:0000313" key="4">
    <source>
        <dbReference type="EMBL" id="CRY69336.1"/>
    </source>
</evidence>
<evidence type="ECO:0000256" key="2">
    <source>
        <dbReference type="ARBA" id="ARBA00007613"/>
    </source>
</evidence>
<dbReference type="PANTHER" id="PTHR30203">
    <property type="entry name" value="OUTER MEMBRANE CATION EFFLUX PROTEIN"/>
    <property type="match status" value="1"/>
</dbReference>
<dbReference type="InterPro" id="IPR010131">
    <property type="entry name" value="MdtP/NodT-like"/>
</dbReference>
<keyword evidence="3" id="KW-0472">Membrane</keyword>
<sequence>MKILSPLALCLATALSAGCANTLKSDYRAPEVSYPASWNKSDMAGDLAPFDWKAFNDLHLDNWLSQVMASNNDVAIAVLRVYRARLDAERVGITNDPGLKGSLGVDGKNQLNNSYGWTKSSSASLSTSYELDLWGKIARQRDVAEWASHASEEDFRSARLMLLSEASNNYWRISFVNQQIAVLQQSIDYAKETLRLAEARYRAGSASSLDVVDAQQSLLAQENRLTGLQRERLQGLNQQAVLLGAAPGSPVVEPTTLPRGSLPKVNANIPASVLMHRPDISAKEWRVREALATVDIKRTEYYPVFSLTGALGTSSTSLLTFVHNPVGSVGANLTLPFLEWRQRGVEVKIARNDYEQRVLEFKQLLYKAMSSIEDELSLRNQLLAQETRLREGLELARKSERLNEVRYRQGAARISFWLDAQEKRRQAELRLDENRFNQLQNLAKIYLEFGGSSTRAYALK</sequence>
<accession>A0ABM9TV61</accession>
<dbReference type="Gene3D" id="1.20.1600.10">
    <property type="entry name" value="Outer membrane efflux proteins (OEP)"/>
    <property type="match status" value="1"/>
</dbReference>
<gene>
    <name evidence="4" type="primary">oprM_2</name>
    <name evidence="4" type="ORF">ERS137968_04488</name>
</gene>
<dbReference type="InterPro" id="IPR003423">
    <property type="entry name" value="OMP_efflux"/>
</dbReference>
<comment type="similarity">
    <text evidence="2 3">Belongs to the outer membrane factor (OMF) (TC 1.B.17) family.</text>
</comment>
<feature type="signal peptide" evidence="3">
    <location>
        <begin position="1"/>
        <end position="19"/>
    </location>
</feature>
<keyword evidence="5" id="KW-1185">Reference proteome</keyword>
<keyword evidence="3" id="KW-0564">Palmitate</keyword>
<feature type="chain" id="PRO_5044962163" evidence="3">
    <location>
        <begin position="20"/>
        <end position="460"/>
    </location>
</feature>
<proteinExistence type="inferred from homology"/>
<dbReference type="RefSeq" id="WP_050692022.1">
    <property type="nucleotide sequence ID" value="NZ_CAWMMU010000043.1"/>
</dbReference>
<name>A0ABM9TV61_9GAMM</name>
<reference evidence="4 5" key="1">
    <citation type="submission" date="2015-03" db="EMBL/GenBank/DDBJ databases">
        <authorList>
            <consortium name="Pathogen Informatics"/>
            <person name="Murphy D."/>
        </authorList>
    </citation>
    <scope>NUCLEOTIDE SEQUENCE [LARGE SCALE GENOMIC DNA]</scope>
    <source>
        <strain evidence="5">type strain: CIP110230</strain>
    </source>
</reference>
<keyword evidence="3" id="KW-0732">Signal</keyword>